<feature type="compositionally biased region" description="Basic and acidic residues" evidence="1">
    <location>
        <begin position="418"/>
        <end position="429"/>
    </location>
</feature>
<reference evidence="2" key="2">
    <citation type="submission" date="2018-03" db="EMBL/GenBank/DDBJ databases">
        <title>The Triticum urartu genome reveals the dynamic nature of wheat genome evolution.</title>
        <authorList>
            <person name="Ling H."/>
            <person name="Ma B."/>
            <person name="Shi X."/>
            <person name="Liu H."/>
            <person name="Dong L."/>
            <person name="Sun H."/>
            <person name="Cao Y."/>
            <person name="Gao Q."/>
            <person name="Zheng S."/>
            <person name="Li Y."/>
            <person name="Yu Y."/>
            <person name="Du H."/>
            <person name="Qi M."/>
            <person name="Li Y."/>
            <person name="Yu H."/>
            <person name="Cui Y."/>
            <person name="Wang N."/>
            <person name="Chen C."/>
            <person name="Wu H."/>
            <person name="Zhao Y."/>
            <person name="Zhang J."/>
            <person name="Li Y."/>
            <person name="Zhou W."/>
            <person name="Zhang B."/>
            <person name="Hu W."/>
            <person name="Eijk M."/>
            <person name="Tang J."/>
            <person name="Witsenboer H."/>
            <person name="Zhao S."/>
            <person name="Li Z."/>
            <person name="Zhang A."/>
            <person name="Wang D."/>
            <person name="Liang C."/>
        </authorList>
    </citation>
    <scope>NUCLEOTIDE SEQUENCE [LARGE SCALE GENOMIC DNA]</scope>
    <source>
        <strain evidence="2">cv. G1812</strain>
    </source>
</reference>
<reference evidence="2" key="3">
    <citation type="submission" date="2022-06" db="UniProtKB">
        <authorList>
            <consortium name="EnsemblPlants"/>
        </authorList>
    </citation>
    <scope>IDENTIFICATION</scope>
</reference>
<dbReference type="EnsemblPlants" id="TuG1812G0500005414.01.T01">
    <property type="protein sequence ID" value="TuG1812G0500005414.01.T01.cds446526"/>
    <property type="gene ID" value="TuG1812G0500005414.01"/>
</dbReference>
<accession>A0A8R7QNF9</accession>
<reference evidence="3" key="1">
    <citation type="journal article" date="2013" name="Nature">
        <title>Draft genome of the wheat A-genome progenitor Triticum urartu.</title>
        <authorList>
            <person name="Ling H.Q."/>
            <person name="Zhao S."/>
            <person name="Liu D."/>
            <person name="Wang J."/>
            <person name="Sun H."/>
            <person name="Zhang C."/>
            <person name="Fan H."/>
            <person name="Li D."/>
            <person name="Dong L."/>
            <person name="Tao Y."/>
            <person name="Gao C."/>
            <person name="Wu H."/>
            <person name="Li Y."/>
            <person name="Cui Y."/>
            <person name="Guo X."/>
            <person name="Zheng S."/>
            <person name="Wang B."/>
            <person name="Yu K."/>
            <person name="Liang Q."/>
            <person name="Yang W."/>
            <person name="Lou X."/>
            <person name="Chen J."/>
            <person name="Feng M."/>
            <person name="Jian J."/>
            <person name="Zhang X."/>
            <person name="Luo G."/>
            <person name="Jiang Y."/>
            <person name="Liu J."/>
            <person name="Wang Z."/>
            <person name="Sha Y."/>
            <person name="Zhang B."/>
            <person name="Wu H."/>
            <person name="Tang D."/>
            <person name="Shen Q."/>
            <person name="Xue P."/>
            <person name="Zou S."/>
            <person name="Wang X."/>
            <person name="Liu X."/>
            <person name="Wang F."/>
            <person name="Yang Y."/>
            <person name="An X."/>
            <person name="Dong Z."/>
            <person name="Zhang K."/>
            <person name="Zhang X."/>
            <person name="Luo M.C."/>
            <person name="Dvorak J."/>
            <person name="Tong Y."/>
            <person name="Wang J."/>
            <person name="Yang H."/>
            <person name="Li Z."/>
            <person name="Wang D."/>
            <person name="Zhang A."/>
            <person name="Wang J."/>
        </authorList>
    </citation>
    <scope>NUCLEOTIDE SEQUENCE</scope>
    <source>
        <strain evidence="3">cv. G1812</strain>
    </source>
</reference>
<organism evidence="2 3">
    <name type="scientific">Triticum urartu</name>
    <name type="common">Red wild einkorn</name>
    <name type="synonym">Crithodium urartu</name>
    <dbReference type="NCBI Taxonomy" id="4572"/>
    <lineage>
        <taxon>Eukaryota</taxon>
        <taxon>Viridiplantae</taxon>
        <taxon>Streptophyta</taxon>
        <taxon>Embryophyta</taxon>
        <taxon>Tracheophyta</taxon>
        <taxon>Spermatophyta</taxon>
        <taxon>Magnoliopsida</taxon>
        <taxon>Liliopsida</taxon>
        <taxon>Poales</taxon>
        <taxon>Poaceae</taxon>
        <taxon>BOP clade</taxon>
        <taxon>Pooideae</taxon>
        <taxon>Triticodae</taxon>
        <taxon>Triticeae</taxon>
        <taxon>Triticinae</taxon>
        <taxon>Triticum</taxon>
    </lineage>
</organism>
<feature type="region of interest" description="Disordered" evidence="1">
    <location>
        <begin position="418"/>
        <end position="515"/>
    </location>
</feature>
<evidence type="ECO:0000313" key="3">
    <source>
        <dbReference type="Proteomes" id="UP000015106"/>
    </source>
</evidence>
<evidence type="ECO:0000313" key="2">
    <source>
        <dbReference type="EnsemblPlants" id="TuG1812G0500005414.01.T01.cds446526"/>
    </source>
</evidence>
<keyword evidence="3" id="KW-1185">Reference proteome</keyword>
<feature type="region of interest" description="Disordered" evidence="1">
    <location>
        <begin position="163"/>
        <end position="189"/>
    </location>
</feature>
<feature type="compositionally biased region" description="Basic and acidic residues" evidence="1">
    <location>
        <begin position="346"/>
        <end position="355"/>
    </location>
</feature>
<feature type="region of interest" description="Disordered" evidence="1">
    <location>
        <begin position="557"/>
        <end position="580"/>
    </location>
</feature>
<evidence type="ECO:0000256" key="1">
    <source>
        <dbReference type="SAM" id="MobiDB-lite"/>
    </source>
</evidence>
<feature type="compositionally biased region" description="Basic and acidic residues" evidence="1">
    <location>
        <begin position="163"/>
        <end position="186"/>
    </location>
</feature>
<feature type="compositionally biased region" description="Gly residues" evidence="1">
    <location>
        <begin position="562"/>
        <end position="574"/>
    </location>
</feature>
<protein>
    <submittedName>
        <fullName evidence="2">Uncharacterized protein</fullName>
    </submittedName>
</protein>
<feature type="compositionally biased region" description="Basic and acidic residues" evidence="1">
    <location>
        <begin position="446"/>
        <end position="462"/>
    </location>
</feature>
<proteinExistence type="predicted"/>
<sequence>QVVQAPRRADADLQPLPPRQRRLVGAVQVAPQRAFLHVLVHQDHLRLLAAVADERHQVPVPDAGQHHDLRLELRQPLLRGAGGALHRHGRAVTEHALVHVPETAHADEVALVEVVRGGLDLRQRDVQLHAHPLHPAGLALSGPPVLQLLSPDGGAVLGVRHAEKAEHHASKNGGAEHHLHRNDNDSLRPAVRSPRAQIDGWQPHDLQPVQYAASAAFRRPADADGEVPGSRRPGCVVHVKGLVRLPRLRPVLRRELSGAKGLRDIDVEEDANADDGAEHLIVAEVEADEVAGPWKLRQERPRDVEVEARGCGLQEVRHVRRALRLVHHVRRHLLCVTVGRGVDDRAGGRTDHRLPPVEVGAVGEPRPPQRVVPGCHLGPADVEAIHRLKRLLLPQLHVVVHCGAHQCRRVVPQQLRRGREQLDSVDERGGAGVRGEGDGDIAANDAARDEELLDHPGGRRPEGGQQGVGVEDRDSEARGQDVDDILRGACGGGGVEGEEVEAQDEERRRVRRGGVGEAVGEGRDVRARGGVQGWGGARGGGREHCLGARWRQVGGVRDEGARGGVGWEGDGGVGAACEEE</sequence>
<feature type="compositionally biased region" description="Basic and acidic residues" evidence="1">
    <location>
        <begin position="470"/>
        <end position="486"/>
    </location>
</feature>
<feature type="region of interest" description="Disordered" evidence="1">
    <location>
        <begin position="346"/>
        <end position="370"/>
    </location>
</feature>
<dbReference type="AlphaFoldDB" id="A0A8R7QNF9"/>
<dbReference type="Gramene" id="TuG1812G0500005414.01.T01">
    <property type="protein sequence ID" value="TuG1812G0500005414.01.T01.cds446526"/>
    <property type="gene ID" value="TuG1812G0500005414.01"/>
</dbReference>
<name>A0A8R7QNF9_TRIUA</name>
<dbReference type="Proteomes" id="UP000015106">
    <property type="component" value="Chromosome 5"/>
</dbReference>